<organism evidence="1 2">
    <name type="scientific">Reichenbachiella agariperforans</name>
    <dbReference type="NCBI Taxonomy" id="156994"/>
    <lineage>
        <taxon>Bacteria</taxon>
        <taxon>Pseudomonadati</taxon>
        <taxon>Bacteroidota</taxon>
        <taxon>Cytophagia</taxon>
        <taxon>Cytophagales</taxon>
        <taxon>Reichenbachiellaceae</taxon>
        <taxon>Reichenbachiella</taxon>
    </lineage>
</organism>
<keyword evidence="2" id="KW-1185">Reference proteome</keyword>
<proteinExistence type="predicted"/>
<evidence type="ECO:0000313" key="2">
    <source>
        <dbReference type="Proteomes" id="UP000184474"/>
    </source>
</evidence>
<evidence type="ECO:0000313" key="1">
    <source>
        <dbReference type="EMBL" id="SHK45491.1"/>
    </source>
</evidence>
<dbReference type="STRING" id="156994.SAMN04488028_10561"/>
<name>A0A1M6SL70_REIAG</name>
<dbReference type="Proteomes" id="UP000184474">
    <property type="component" value="Unassembled WGS sequence"/>
</dbReference>
<accession>A0A1M6SL70</accession>
<protein>
    <submittedName>
        <fullName evidence="1">Uncharacterized protein</fullName>
    </submittedName>
</protein>
<dbReference type="RefSeq" id="WP_073123098.1">
    <property type="nucleotide sequence ID" value="NZ_FRAA01000005.1"/>
</dbReference>
<reference evidence="2" key="1">
    <citation type="submission" date="2016-11" db="EMBL/GenBank/DDBJ databases">
        <authorList>
            <person name="Varghese N."/>
            <person name="Submissions S."/>
        </authorList>
    </citation>
    <scope>NUCLEOTIDE SEQUENCE [LARGE SCALE GENOMIC DNA]</scope>
    <source>
        <strain evidence="2">DSM 26134</strain>
    </source>
</reference>
<sequence length="203" mass="23215">MFTEFEIESLIALDDVIEATAALKKEFVKAEAPYLEISDQDFFSLIMMAPTVGVALADGQVSFFEEMALNKKARKLSKGGYFWGKDPVVFGMKFLLSKYDIWEMKFLAVIRIAMEQSFDIASLEQPYDPQVKVTLDDYRKAVLATPYIFIRFLASFFLDSDEDIISPRSMTKTDHERLLAIGDKLGLNKVPLFHYFCATFEVH</sequence>
<dbReference type="EMBL" id="FRAA01000005">
    <property type="protein sequence ID" value="SHK45491.1"/>
    <property type="molecule type" value="Genomic_DNA"/>
</dbReference>
<gene>
    <name evidence="1" type="ORF">SAMN04488028_10561</name>
</gene>
<dbReference type="AlphaFoldDB" id="A0A1M6SL70"/>